<proteinExistence type="predicted"/>
<protein>
    <submittedName>
        <fullName evidence="1">Uncharacterized protein</fullName>
    </submittedName>
</protein>
<organism evidence="1">
    <name type="scientific">marine metagenome</name>
    <dbReference type="NCBI Taxonomy" id="408172"/>
    <lineage>
        <taxon>unclassified sequences</taxon>
        <taxon>metagenomes</taxon>
        <taxon>ecological metagenomes</taxon>
    </lineage>
</organism>
<evidence type="ECO:0000313" key="1">
    <source>
        <dbReference type="EMBL" id="SVB54400.1"/>
    </source>
</evidence>
<dbReference type="EMBL" id="UINC01046413">
    <property type="protein sequence ID" value="SVB54400.1"/>
    <property type="molecule type" value="Genomic_DNA"/>
</dbReference>
<dbReference type="Pfam" id="PF16805">
    <property type="entry name" value="Trans_coact"/>
    <property type="match status" value="1"/>
</dbReference>
<gene>
    <name evidence="1" type="ORF">METZ01_LOCUS207254</name>
</gene>
<dbReference type="InterPro" id="IPR031836">
    <property type="entry name" value="Trans_coact"/>
</dbReference>
<accession>A0A382EUK9</accession>
<reference evidence="1" key="1">
    <citation type="submission" date="2018-05" db="EMBL/GenBank/DDBJ databases">
        <authorList>
            <person name="Lanie J.A."/>
            <person name="Ng W.-L."/>
            <person name="Kazmierczak K.M."/>
            <person name="Andrzejewski T.M."/>
            <person name="Davidsen T.M."/>
            <person name="Wayne K.J."/>
            <person name="Tettelin H."/>
            <person name="Glass J.I."/>
            <person name="Rusch D."/>
            <person name="Podicherti R."/>
            <person name="Tsui H.-C.T."/>
            <person name="Winkler M.E."/>
        </authorList>
    </citation>
    <scope>NUCLEOTIDE SEQUENCE</scope>
</reference>
<name>A0A382EUK9_9ZZZZ</name>
<dbReference type="Gene3D" id="1.10.10.2850">
    <property type="entry name" value="Phage late-transcription coactivator-like"/>
    <property type="match status" value="1"/>
</dbReference>
<dbReference type="InterPro" id="IPR042071">
    <property type="entry name" value="Trans_coact_sf"/>
</dbReference>
<sequence>MKKVNKQEAFQVLMEERMAAGETYIDAMTEYMMEHQLEAKQVAKLISPAFLEKVTEEAERNNVIKKTNNEGSTLPL</sequence>
<dbReference type="AlphaFoldDB" id="A0A382EUK9"/>